<protein>
    <submittedName>
        <fullName evidence="3">ATP-dependent DNA helicase</fullName>
    </submittedName>
</protein>
<dbReference type="Proteomes" id="UP000050741">
    <property type="component" value="Unassembled WGS sequence"/>
</dbReference>
<keyword evidence="2" id="KW-1185">Reference proteome</keyword>
<dbReference type="InterPro" id="IPR049163">
    <property type="entry name" value="Pif1-like_2B_dom"/>
</dbReference>
<evidence type="ECO:0000313" key="3">
    <source>
        <dbReference type="WBParaSite" id="GPLIN_000963700"/>
    </source>
</evidence>
<dbReference type="Pfam" id="PF21530">
    <property type="entry name" value="Pif1_2B_dom"/>
    <property type="match status" value="1"/>
</dbReference>
<reference evidence="3" key="2">
    <citation type="submission" date="2016-06" db="UniProtKB">
        <authorList>
            <consortium name="WormBaseParasite"/>
        </authorList>
    </citation>
    <scope>IDENTIFICATION</scope>
</reference>
<accession>A0A183C9T9</accession>
<proteinExistence type="predicted"/>
<evidence type="ECO:0000259" key="1">
    <source>
        <dbReference type="Pfam" id="PF21530"/>
    </source>
</evidence>
<evidence type="ECO:0000313" key="2">
    <source>
        <dbReference type="Proteomes" id="UP000050741"/>
    </source>
</evidence>
<sequence>MKLSQKNWASVFQQLAIGNVNLAKPNSEELEDFVYPDLLQLLGNDKEMLRKLILATHSEREYLSSDKPLDERPLEIDKIESEVAALNSRIDSEMTPHYLRLKVGCAVVLPINKSDREGLTNGTRVVIEQLGDDKLSAGLSTALLSMVKFGSSLNEHAKFMKKRSEAKCTSAEAKTP</sequence>
<name>A0A183C9T9_GLOPA</name>
<reference evidence="2" key="1">
    <citation type="submission" date="2014-05" db="EMBL/GenBank/DDBJ databases">
        <title>The genome and life-stage specific transcriptomes of Globodera pallida elucidate key aspects of plant parasitism by a cyst nematode.</title>
        <authorList>
            <person name="Cotton J.A."/>
            <person name="Lilley C.J."/>
            <person name="Jones L.M."/>
            <person name="Kikuchi T."/>
            <person name="Reid A.J."/>
            <person name="Thorpe P."/>
            <person name="Tsai I.J."/>
            <person name="Beasley H."/>
            <person name="Blok V."/>
            <person name="Cock P.J.A."/>
            <person name="Van den Akker S.E."/>
            <person name="Holroyd N."/>
            <person name="Hunt M."/>
            <person name="Mantelin S."/>
            <person name="Naghra H."/>
            <person name="Pain A."/>
            <person name="Palomares-Rius J.E."/>
            <person name="Zarowiecki M."/>
            <person name="Berriman M."/>
            <person name="Jones J.T."/>
            <person name="Urwin P.E."/>
        </authorList>
    </citation>
    <scope>NUCLEOTIDE SEQUENCE [LARGE SCALE GENOMIC DNA]</scope>
    <source>
        <strain evidence="2">Lindley</strain>
    </source>
</reference>
<organism evidence="2 3">
    <name type="scientific">Globodera pallida</name>
    <name type="common">Potato cyst nematode worm</name>
    <name type="synonym">Heterodera pallida</name>
    <dbReference type="NCBI Taxonomy" id="36090"/>
    <lineage>
        <taxon>Eukaryota</taxon>
        <taxon>Metazoa</taxon>
        <taxon>Ecdysozoa</taxon>
        <taxon>Nematoda</taxon>
        <taxon>Chromadorea</taxon>
        <taxon>Rhabditida</taxon>
        <taxon>Tylenchina</taxon>
        <taxon>Tylenchomorpha</taxon>
        <taxon>Tylenchoidea</taxon>
        <taxon>Heteroderidae</taxon>
        <taxon>Heteroderinae</taxon>
        <taxon>Globodera</taxon>
    </lineage>
</organism>
<dbReference type="AlphaFoldDB" id="A0A183C9T9"/>
<dbReference type="WBParaSite" id="GPLIN_000963700">
    <property type="protein sequence ID" value="GPLIN_000963700"/>
    <property type="gene ID" value="GPLIN_000963700"/>
</dbReference>
<feature type="domain" description="DNA helicase Pif1-like 2B" evidence="1">
    <location>
        <begin position="92"/>
        <end position="130"/>
    </location>
</feature>